<accession>A0A9N8VL92</accession>
<evidence type="ECO:0000313" key="2">
    <source>
        <dbReference type="Proteomes" id="UP000789759"/>
    </source>
</evidence>
<dbReference type="EMBL" id="CAJVQA010000045">
    <property type="protein sequence ID" value="CAG8452263.1"/>
    <property type="molecule type" value="Genomic_DNA"/>
</dbReference>
<organism evidence="1 2">
    <name type="scientific">Cetraspora pellucida</name>
    <dbReference type="NCBI Taxonomy" id="1433469"/>
    <lineage>
        <taxon>Eukaryota</taxon>
        <taxon>Fungi</taxon>
        <taxon>Fungi incertae sedis</taxon>
        <taxon>Mucoromycota</taxon>
        <taxon>Glomeromycotina</taxon>
        <taxon>Glomeromycetes</taxon>
        <taxon>Diversisporales</taxon>
        <taxon>Gigasporaceae</taxon>
        <taxon>Cetraspora</taxon>
    </lineage>
</organism>
<protein>
    <submittedName>
        <fullName evidence="1">7967_t:CDS:1</fullName>
    </submittedName>
</protein>
<keyword evidence="2" id="KW-1185">Reference proteome</keyword>
<name>A0A9N8VL92_9GLOM</name>
<dbReference type="Proteomes" id="UP000789759">
    <property type="component" value="Unassembled WGS sequence"/>
</dbReference>
<dbReference type="OrthoDB" id="2426174at2759"/>
<evidence type="ECO:0000313" key="1">
    <source>
        <dbReference type="EMBL" id="CAG8452263.1"/>
    </source>
</evidence>
<comment type="caution">
    <text evidence="1">The sequence shown here is derived from an EMBL/GenBank/DDBJ whole genome shotgun (WGS) entry which is preliminary data.</text>
</comment>
<gene>
    <name evidence="1" type="ORF">CPELLU_LOCUS204</name>
</gene>
<sequence length="101" mass="11912">MDNEASYTNIKIYNKALIKEIETIDEAQLADVNKEMCNNDNKDKEQKKILILNRRHMLNTKDNTIIRHKAFKCSYISEYKTQKVILEENRRNQDSNMVGCS</sequence>
<proteinExistence type="predicted"/>
<dbReference type="AlphaFoldDB" id="A0A9N8VL92"/>
<reference evidence="1" key="1">
    <citation type="submission" date="2021-06" db="EMBL/GenBank/DDBJ databases">
        <authorList>
            <person name="Kallberg Y."/>
            <person name="Tangrot J."/>
            <person name="Rosling A."/>
        </authorList>
    </citation>
    <scope>NUCLEOTIDE SEQUENCE</scope>
    <source>
        <strain evidence="1">FL966</strain>
    </source>
</reference>